<dbReference type="Gene3D" id="3.10.350.10">
    <property type="entry name" value="LysM domain"/>
    <property type="match status" value="1"/>
</dbReference>
<dbReference type="Pfam" id="PF01476">
    <property type="entry name" value="LysM"/>
    <property type="match status" value="1"/>
</dbReference>
<dbReference type="InterPro" id="IPR016047">
    <property type="entry name" value="M23ase_b-sheet_dom"/>
</dbReference>
<feature type="domain" description="LysM" evidence="1">
    <location>
        <begin position="43"/>
        <end position="87"/>
    </location>
</feature>
<dbReference type="SUPFAM" id="SSF54106">
    <property type="entry name" value="LysM domain"/>
    <property type="match status" value="1"/>
</dbReference>
<dbReference type="AlphaFoldDB" id="A0A1Y6K3Q1"/>
<dbReference type="PROSITE" id="PS51782">
    <property type="entry name" value="LYSM"/>
    <property type="match status" value="1"/>
</dbReference>
<evidence type="ECO:0000313" key="2">
    <source>
        <dbReference type="EMBL" id="SMX54332.1"/>
    </source>
</evidence>
<dbReference type="Gene3D" id="2.70.70.10">
    <property type="entry name" value="Glucose Permease (Domain IIA)"/>
    <property type="match status" value="1"/>
</dbReference>
<dbReference type="PANTHER" id="PTHR21666:SF270">
    <property type="entry name" value="MUREIN HYDROLASE ACTIVATOR ENVC"/>
    <property type="match status" value="1"/>
</dbReference>
<dbReference type="GO" id="GO:0004222">
    <property type="term" value="F:metalloendopeptidase activity"/>
    <property type="evidence" value="ECO:0007669"/>
    <property type="project" value="TreeGrafter"/>
</dbReference>
<dbReference type="SMART" id="SM00257">
    <property type="entry name" value="LysM"/>
    <property type="match status" value="1"/>
</dbReference>
<accession>A0A1Y6K3Q1</accession>
<dbReference type="InterPro" id="IPR018392">
    <property type="entry name" value="LysM"/>
</dbReference>
<protein>
    <submittedName>
        <fullName evidence="2">Putative Peptidase M23 family protein</fullName>
    </submittedName>
</protein>
<dbReference type="Pfam" id="PF01551">
    <property type="entry name" value="Peptidase_M23"/>
    <property type="match status" value="1"/>
</dbReference>
<dbReference type="SUPFAM" id="SSF51261">
    <property type="entry name" value="Duplicated hybrid motif"/>
    <property type="match status" value="1"/>
</dbReference>
<dbReference type="InterPro" id="IPR036779">
    <property type="entry name" value="LysM_dom_sf"/>
</dbReference>
<sequence length="472" mass="51699">MTGYAHPRNIWMKRLITILFSVAIIIIPSNLGTALALQQETGPTYIIQSGETLNEIAIRFGVTPDEIIEANALTNPNALDIGQEILIPGLEGITGVLTSKIFPFGTSLTSLLRQNKLPLSDMVKLNRLTSPAEVIAGAAFLFPVTDEQNQRIEIQTLQPGSSTLETAIHVGVSPWALVENNHLLGSWDVLPGERLFTGYSIEGNETEQQHSRSISINNLPLIQGETLQISIIASEPLTARGTFNGQPLHFFSDGDLRYFSFCGIHALAEPGAYPMEIITTDNAGRTEHFEQLVLVSPGFYGHQTVYVSAESLDDDVIAQEDAYVTPILLNITPDRLWEGQFQYPIDEPCVNSLFGLRRTYNDGLLNFYHSGMDFAVCAPNLNIYAPATGKVIMAEELIVRGNAILIDHGWGIVSGYWHLSEFNVSVGDTVQPGDLLGLIGNTGRSAGPHLHFEIIINGIPVNPQTWLDLTFP</sequence>
<dbReference type="InterPro" id="IPR011055">
    <property type="entry name" value="Dup_hybrid_motif"/>
</dbReference>
<dbReference type="RefSeq" id="WP_087862189.1">
    <property type="nucleotide sequence ID" value="NZ_LT859958.1"/>
</dbReference>
<evidence type="ECO:0000259" key="1">
    <source>
        <dbReference type="PROSITE" id="PS51782"/>
    </source>
</evidence>
<dbReference type="PANTHER" id="PTHR21666">
    <property type="entry name" value="PEPTIDASE-RELATED"/>
    <property type="match status" value="1"/>
</dbReference>
<dbReference type="CDD" id="cd00118">
    <property type="entry name" value="LysM"/>
    <property type="match status" value="1"/>
</dbReference>
<proteinExistence type="predicted"/>
<reference evidence="3" key="1">
    <citation type="submission" date="2017-05" db="EMBL/GenBank/DDBJ databases">
        <authorList>
            <person name="Kirkegaard R."/>
            <person name="Mcilroy J S."/>
        </authorList>
    </citation>
    <scope>NUCLEOTIDE SEQUENCE [LARGE SCALE GENOMIC DNA]</scope>
</reference>
<dbReference type="InterPro" id="IPR050570">
    <property type="entry name" value="Cell_wall_metabolism_enzyme"/>
</dbReference>
<dbReference type="EMBL" id="LT859958">
    <property type="protein sequence ID" value="SMX54332.1"/>
    <property type="molecule type" value="Genomic_DNA"/>
</dbReference>
<keyword evidence="3" id="KW-1185">Reference proteome</keyword>
<dbReference type="OrthoDB" id="9805799at2"/>
<dbReference type="KEGG" id="abat:CFX1CAM_1267"/>
<organism evidence="2 3">
    <name type="scientific">Candidatus Brevifilum fermentans</name>
    <dbReference type="NCBI Taxonomy" id="1986204"/>
    <lineage>
        <taxon>Bacteria</taxon>
        <taxon>Bacillati</taxon>
        <taxon>Chloroflexota</taxon>
        <taxon>Anaerolineae</taxon>
        <taxon>Anaerolineales</taxon>
        <taxon>Anaerolineaceae</taxon>
        <taxon>Candidatus Brevifilum</taxon>
    </lineage>
</organism>
<dbReference type="Proteomes" id="UP000195514">
    <property type="component" value="Chromosome I"/>
</dbReference>
<dbReference type="CDD" id="cd12797">
    <property type="entry name" value="M23_peptidase"/>
    <property type="match status" value="1"/>
</dbReference>
<name>A0A1Y6K3Q1_9CHLR</name>
<evidence type="ECO:0000313" key="3">
    <source>
        <dbReference type="Proteomes" id="UP000195514"/>
    </source>
</evidence>
<gene>
    <name evidence="2" type="ORF">CFX1CAM_1267</name>
</gene>